<evidence type="ECO:0000256" key="2">
    <source>
        <dbReference type="ARBA" id="ARBA00009142"/>
    </source>
</evidence>
<evidence type="ECO:0000256" key="6">
    <source>
        <dbReference type="RuleBase" id="RU363041"/>
    </source>
</evidence>
<keyword evidence="4 6" id="KW-1133">Transmembrane helix</keyword>
<dbReference type="AlphaFoldDB" id="A0A934KCH6"/>
<reference evidence="7 8" key="1">
    <citation type="submission" date="2020-10" db="EMBL/GenBank/DDBJ databases">
        <title>Ca. Dormibacterota MAGs.</title>
        <authorList>
            <person name="Montgomery K."/>
        </authorList>
    </citation>
    <scope>NUCLEOTIDE SEQUENCE [LARGE SCALE GENOMIC DNA]</scope>
    <source>
        <strain evidence="7">SC8811_S16_3</strain>
    </source>
</reference>
<organism evidence="7 8">
    <name type="scientific">Candidatus Dormiibacter inghamiae</name>
    <dbReference type="NCBI Taxonomy" id="3127013"/>
    <lineage>
        <taxon>Bacteria</taxon>
        <taxon>Bacillati</taxon>
        <taxon>Candidatus Dormiibacterota</taxon>
        <taxon>Candidatus Dormibacteria</taxon>
        <taxon>Candidatus Dormibacterales</taxon>
        <taxon>Candidatus Dormibacteraceae</taxon>
        <taxon>Candidatus Dormiibacter</taxon>
    </lineage>
</organism>
<dbReference type="Pfam" id="PF01925">
    <property type="entry name" value="TauE"/>
    <property type="match status" value="1"/>
</dbReference>
<protein>
    <recommendedName>
        <fullName evidence="6">Probable membrane transporter protein</fullName>
    </recommendedName>
</protein>
<dbReference type="InterPro" id="IPR051598">
    <property type="entry name" value="TSUP/Inactive_protease-like"/>
</dbReference>
<evidence type="ECO:0000256" key="3">
    <source>
        <dbReference type="ARBA" id="ARBA00022692"/>
    </source>
</evidence>
<dbReference type="PANTHER" id="PTHR43701:SF2">
    <property type="entry name" value="MEMBRANE TRANSPORTER PROTEIN YJNA-RELATED"/>
    <property type="match status" value="1"/>
</dbReference>
<dbReference type="PANTHER" id="PTHR43701">
    <property type="entry name" value="MEMBRANE TRANSPORTER PROTEIN MJ0441-RELATED"/>
    <property type="match status" value="1"/>
</dbReference>
<evidence type="ECO:0000313" key="8">
    <source>
        <dbReference type="Proteomes" id="UP000620075"/>
    </source>
</evidence>
<feature type="transmembrane region" description="Helical" evidence="6">
    <location>
        <begin position="42"/>
        <end position="61"/>
    </location>
</feature>
<dbReference type="GO" id="GO:0005886">
    <property type="term" value="C:plasma membrane"/>
    <property type="evidence" value="ECO:0007669"/>
    <property type="project" value="UniProtKB-SubCell"/>
</dbReference>
<evidence type="ECO:0000256" key="5">
    <source>
        <dbReference type="ARBA" id="ARBA00023136"/>
    </source>
</evidence>
<sequence>MSDVLAVISGFVVGVVSGLIGIGGGVLLVPIMVIGFKFEQHLAQGTSLAAILPTSIVGALTHSRSGNVALKQALIMGVAGALVVVFGATLALWLHGEVLARLFGAFLLFSAYRLWPRRHKVPQTPVDETGAQA</sequence>
<feature type="transmembrane region" description="Helical" evidence="6">
    <location>
        <begin position="98"/>
        <end position="115"/>
    </location>
</feature>
<feature type="transmembrane region" description="Helical" evidence="6">
    <location>
        <begin position="7"/>
        <end position="36"/>
    </location>
</feature>
<comment type="similarity">
    <text evidence="2 6">Belongs to the 4-toluene sulfonate uptake permease (TSUP) (TC 2.A.102) family.</text>
</comment>
<dbReference type="InterPro" id="IPR002781">
    <property type="entry name" value="TM_pro_TauE-like"/>
</dbReference>
<evidence type="ECO:0000313" key="7">
    <source>
        <dbReference type="EMBL" id="MBJ7602924.1"/>
    </source>
</evidence>
<keyword evidence="6" id="KW-1003">Cell membrane</keyword>
<feature type="transmembrane region" description="Helical" evidence="6">
    <location>
        <begin position="73"/>
        <end position="92"/>
    </location>
</feature>
<name>A0A934KCH6_9BACT</name>
<proteinExistence type="inferred from homology"/>
<dbReference type="EMBL" id="JAEKNQ010000028">
    <property type="protein sequence ID" value="MBJ7602924.1"/>
    <property type="molecule type" value="Genomic_DNA"/>
</dbReference>
<keyword evidence="5 6" id="KW-0472">Membrane</keyword>
<dbReference type="Proteomes" id="UP000620075">
    <property type="component" value="Unassembled WGS sequence"/>
</dbReference>
<comment type="subcellular location">
    <subcellularLocation>
        <location evidence="6">Cell membrane</location>
        <topology evidence="6">Multi-pass membrane protein</topology>
    </subcellularLocation>
    <subcellularLocation>
        <location evidence="1">Membrane</location>
        <topology evidence="1">Multi-pass membrane protein</topology>
    </subcellularLocation>
</comment>
<gene>
    <name evidence="7" type="ORF">JF888_07000</name>
</gene>
<evidence type="ECO:0000256" key="1">
    <source>
        <dbReference type="ARBA" id="ARBA00004141"/>
    </source>
</evidence>
<comment type="caution">
    <text evidence="7">The sequence shown here is derived from an EMBL/GenBank/DDBJ whole genome shotgun (WGS) entry which is preliminary data.</text>
</comment>
<accession>A0A934KCH6</accession>
<keyword evidence="3 6" id="KW-0812">Transmembrane</keyword>
<evidence type="ECO:0000256" key="4">
    <source>
        <dbReference type="ARBA" id="ARBA00022989"/>
    </source>
</evidence>